<keyword evidence="1" id="KW-0805">Transcription regulation</keyword>
<dbReference type="GO" id="GO:0003677">
    <property type="term" value="F:DNA binding"/>
    <property type="evidence" value="ECO:0007669"/>
    <property type="project" value="UniProtKB-KW"/>
</dbReference>
<dbReference type="AlphaFoldDB" id="A3ZL98"/>
<dbReference type="STRING" id="314230.DSM3645_09037"/>
<comment type="caution">
    <text evidence="5">The sequence shown here is derived from an EMBL/GenBank/DDBJ whole genome shotgun (WGS) entry which is preliminary data.</text>
</comment>
<keyword evidence="3" id="KW-0804">Transcription</keyword>
<dbReference type="InterPro" id="IPR000524">
    <property type="entry name" value="Tscrpt_reg_HTH_GntR"/>
</dbReference>
<dbReference type="SMART" id="SM00345">
    <property type="entry name" value="HTH_GNTR"/>
    <property type="match status" value="1"/>
</dbReference>
<dbReference type="InterPro" id="IPR011711">
    <property type="entry name" value="GntR_C"/>
</dbReference>
<evidence type="ECO:0000313" key="6">
    <source>
        <dbReference type="Proteomes" id="UP000004358"/>
    </source>
</evidence>
<dbReference type="EMBL" id="AANZ01000001">
    <property type="protein sequence ID" value="EAQ82531.1"/>
    <property type="molecule type" value="Genomic_DNA"/>
</dbReference>
<dbReference type="Proteomes" id="UP000004358">
    <property type="component" value="Unassembled WGS sequence"/>
</dbReference>
<dbReference type="PROSITE" id="PS50949">
    <property type="entry name" value="HTH_GNTR"/>
    <property type="match status" value="1"/>
</dbReference>
<dbReference type="Gene3D" id="1.20.120.530">
    <property type="entry name" value="GntR ligand-binding domain-like"/>
    <property type="match status" value="1"/>
</dbReference>
<dbReference type="PANTHER" id="PTHR43537">
    <property type="entry name" value="TRANSCRIPTIONAL REGULATOR, GNTR FAMILY"/>
    <property type="match status" value="1"/>
</dbReference>
<dbReference type="Pfam" id="PF00392">
    <property type="entry name" value="GntR"/>
    <property type="match status" value="1"/>
</dbReference>
<feature type="domain" description="HTH gntR-type" evidence="4">
    <location>
        <begin position="34"/>
        <end position="101"/>
    </location>
</feature>
<name>A3ZL98_9BACT</name>
<protein>
    <submittedName>
        <fullName evidence="5">Transcriptional regulator, GntR family protein</fullName>
    </submittedName>
</protein>
<dbReference type="SUPFAM" id="SSF48008">
    <property type="entry name" value="GntR ligand-binding domain-like"/>
    <property type="match status" value="1"/>
</dbReference>
<dbReference type="InterPro" id="IPR036388">
    <property type="entry name" value="WH-like_DNA-bd_sf"/>
</dbReference>
<organism evidence="5 6">
    <name type="scientific">Blastopirellula marina DSM 3645</name>
    <dbReference type="NCBI Taxonomy" id="314230"/>
    <lineage>
        <taxon>Bacteria</taxon>
        <taxon>Pseudomonadati</taxon>
        <taxon>Planctomycetota</taxon>
        <taxon>Planctomycetia</taxon>
        <taxon>Pirellulales</taxon>
        <taxon>Pirellulaceae</taxon>
        <taxon>Blastopirellula</taxon>
    </lineage>
</organism>
<proteinExistence type="predicted"/>
<evidence type="ECO:0000259" key="4">
    <source>
        <dbReference type="PROSITE" id="PS50949"/>
    </source>
</evidence>
<dbReference type="GO" id="GO:0003700">
    <property type="term" value="F:DNA-binding transcription factor activity"/>
    <property type="evidence" value="ECO:0007669"/>
    <property type="project" value="InterPro"/>
</dbReference>
<evidence type="ECO:0000256" key="3">
    <source>
        <dbReference type="ARBA" id="ARBA00023163"/>
    </source>
</evidence>
<dbReference type="HOGENOM" id="CLU_017584_5_5_0"/>
<dbReference type="Gene3D" id="1.10.10.10">
    <property type="entry name" value="Winged helix-like DNA-binding domain superfamily/Winged helix DNA-binding domain"/>
    <property type="match status" value="1"/>
</dbReference>
<dbReference type="InterPro" id="IPR008920">
    <property type="entry name" value="TF_FadR/GntR_C"/>
</dbReference>
<keyword evidence="2" id="KW-0238">DNA-binding</keyword>
<evidence type="ECO:0000256" key="2">
    <source>
        <dbReference type="ARBA" id="ARBA00023125"/>
    </source>
</evidence>
<gene>
    <name evidence="5" type="ORF">DSM3645_09037</name>
</gene>
<dbReference type="InterPro" id="IPR036390">
    <property type="entry name" value="WH_DNA-bd_sf"/>
</dbReference>
<reference evidence="5 6" key="1">
    <citation type="submission" date="2006-02" db="EMBL/GenBank/DDBJ databases">
        <authorList>
            <person name="Amann R."/>
            <person name="Ferriera S."/>
            <person name="Johnson J."/>
            <person name="Kravitz S."/>
            <person name="Halpern A."/>
            <person name="Remington K."/>
            <person name="Beeson K."/>
            <person name="Tran B."/>
            <person name="Rogers Y.-H."/>
            <person name="Friedman R."/>
            <person name="Venter J.C."/>
        </authorList>
    </citation>
    <scope>NUCLEOTIDE SEQUENCE [LARGE SCALE GENOMIC DNA]</scope>
    <source>
        <strain evidence="5 6">DSM 3645</strain>
    </source>
</reference>
<dbReference type="eggNOG" id="COG1802">
    <property type="taxonomic scope" value="Bacteria"/>
</dbReference>
<evidence type="ECO:0000256" key="1">
    <source>
        <dbReference type="ARBA" id="ARBA00023015"/>
    </source>
</evidence>
<dbReference type="SUPFAM" id="SSF46785">
    <property type="entry name" value="Winged helix' DNA-binding domain"/>
    <property type="match status" value="1"/>
</dbReference>
<dbReference type="Pfam" id="PF07729">
    <property type="entry name" value="FCD"/>
    <property type="match status" value="1"/>
</dbReference>
<dbReference type="PANTHER" id="PTHR43537:SF24">
    <property type="entry name" value="GLUCONATE OPERON TRANSCRIPTIONAL REPRESSOR"/>
    <property type="match status" value="1"/>
</dbReference>
<accession>A3ZL98</accession>
<dbReference type="SMART" id="SM00895">
    <property type="entry name" value="FCD"/>
    <property type="match status" value="1"/>
</dbReference>
<sequence>MYKIQSVDIVKPLTVQPHFSSRSLVASGNDIQHGARRQKLVADILLVLFEGKFAPGQRLRLEHLAEQFEVSVTPVREALVELAGIGVVELQPNRGAVLRSFGPRQVEEICQVRRILECEAVRSVCGRIAPFELELLESQFAELDTAKRNKRWSQKTREQDSQLHELIAERCGSERLAYEIGRYKILFRTLRDARHMRRSSRDNYAEMNENAEHLAIVRAMSAGDPEKAAAAMAYHIETSVQALIADLFDPQEIAADRRESFLTRQAVSS</sequence>
<evidence type="ECO:0000313" key="5">
    <source>
        <dbReference type="EMBL" id="EAQ82531.1"/>
    </source>
</evidence>